<feature type="domain" description="Band 7" evidence="9">
    <location>
        <begin position="16"/>
        <end position="79"/>
    </location>
</feature>
<keyword evidence="8" id="KW-0732">Signal</keyword>
<keyword evidence="11" id="KW-1185">Reference proteome</keyword>
<dbReference type="PANTHER" id="PTHR23222">
    <property type="entry name" value="PROHIBITIN"/>
    <property type="match status" value="1"/>
</dbReference>
<evidence type="ECO:0000313" key="10">
    <source>
        <dbReference type="EMBL" id="KAK1353869.1"/>
    </source>
</evidence>
<evidence type="ECO:0000313" key="11">
    <source>
        <dbReference type="Proteomes" id="UP001237642"/>
    </source>
</evidence>
<keyword evidence="6" id="KW-0472">Membrane</keyword>
<gene>
    <name evidence="10" type="ORF">POM88_052234</name>
</gene>
<reference evidence="10" key="1">
    <citation type="submission" date="2023-02" db="EMBL/GenBank/DDBJ databases">
        <title>Genome of toxic invasive species Heracleum sosnowskyi carries increased number of genes despite the absence of recent whole-genome duplications.</title>
        <authorList>
            <person name="Schelkunov M."/>
            <person name="Shtratnikova V."/>
            <person name="Makarenko M."/>
            <person name="Klepikova A."/>
            <person name="Omelchenko D."/>
            <person name="Novikova G."/>
            <person name="Obukhova E."/>
            <person name="Bogdanov V."/>
            <person name="Penin A."/>
            <person name="Logacheva M."/>
        </authorList>
    </citation>
    <scope>NUCLEOTIDE SEQUENCE</scope>
    <source>
        <strain evidence="10">Hsosn_3</strain>
        <tissue evidence="10">Leaf</tissue>
    </source>
</reference>
<evidence type="ECO:0000256" key="4">
    <source>
        <dbReference type="ARBA" id="ARBA00022792"/>
    </source>
</evidence>
<comment type="subunit">
    <text evidence="3">Component of a prohibitin multimeric complex in mitochondrial membranes.</text>
</comment>
<evidence type="ECO:0000256" key="7">
    <source>
        <dbReference type="RuleBase" id="RU366048"/>
    </source>
</evidence>
<accession>A0AAD8LZB7</accession>
<evidence type="ECO:0000259" key="9">
    <source>
        <dbReference type="Pfam" id="PF01145"/>
    </source>
</evidence>
<organism evidence="10 11">
    <name type="scientific">Heracleum sosnowskyi</name>
    <dbReference type="NCBI Taxonomy" id="360622"/>
    <lineage>
        <taxon>Eukaryota</taxon>
        <taxon>Viridiplantae</taxon>
        <taxon>Streptophyta</taxon>
        <taxon>Embryophyta</taxon>
        <taxon>Tracheophyta</taxon>
        <taxon>Spermatophyta</taxon>
        <taxon>Magnoliopsida</taxon>
        <taxon>eudicotyledons</taxon>
        <taxon>Gunneridae</taxon>
        <taxon>Pentapetalae</taxon>
        <taxon>asterids</taxon>
        <taxon>campanulids</taxon>
        <taxon>Apiales</taxon>
        <taxon>Apiaceae</taxon>
        <taxon>Apioideae</taxon>
        <taxon>apioid superclade</taxon>
        <taxon>Tordylieae</taxon>
        <taxon>Tordyliinae</taxon>
        <taxon>Heracleum</taxon>
    </lineage>
</organism>
<keyword evidence="5" id="KW-0496">Mitochondrion</keyword>
<feature type="chain" id="PRO_5042236394" description="Prohibitin" evidence="8">
    <location>
        <begin position="19"/>
        <end position="104"/>
    </location>
</feature>
<name>A0AAD8LZB7_9APIA</name>
<comment type="subcellular location">
    <subcellularLocation>
        <location evidence="1">Mitochondrion inner membrane</location>
        <topology evidence="1">Single-pass type II membrane protein</topology>
    </subcellularLocation>
</comment>
<evidence type="ECO:0000256" key="5">
    <source>
        <dbReference type="ARBA" id="ARBA00023128"/>
    </source>
</evidence>
<evidence type="ECO:0000256" key="3">
    <source>
        <dbReference type="ARBA" id="ARBA00011786"/>
    </source>
</evidence>
<dbReference type="InterPro" id="IPR001107">
    <property type="entry name" value="Band_7"/>
</dbReference>
<dbReference type="GO" id="GO:0007005">
    <property type="term" value="P:mitochondrion organization"/>
    <property type="evidence" value="ECO:0007669"/>
    <property type="project" value="TreeGrafter"/>
</dbReference>
<dbReference type="InterPro" id="IPR000163">
    <property type="entry name" value="Prohibitin"/>
</dbReference>
<sequence>MLLAYWLVFPTIYLLVQAVSREIHKILTERAANFNLALGDVSITTLTFGREFTSAIKAKQVAAQEVERAKFLVEKAEQDKRSAIIRAQVRRTNDYIDHYIETCY</sequence>
<feature type="signal peptide" evidence="8">
    <location>
        <begin position="1"/>
        <end position="18"/>
    </location>
</feature>
<evidence type="ECO:0000256" key="1">
    <source>
        <dbReference type="ARBA" id="ARBA00004140"/>
    </source>
</evidence>
<evidence type="ECO:0000256" key="6">
    <source>
        <dbReference type="ARBA" id="ARBA00023136"/>
    </source>
</evidence>
<dbReference type="PANTHER" id="PTHR23222:SF1">
    <property type="entry name" value="PROHIBITIN-2"/>
    <property type="match status" value="1"/>
</dbReference>
<dbReference type="PRINTS" id="PR00679">
    <property type="entry name" value="PROHIBITIN"/>
</dbReference>
<protein>
    <recommendedName>
        <fullName evidence="7">Prohibitin</fullName>
    </recommendedName>
</protein>
<proteinExistence type="inferred from homology"/>
<keyword evidence="4 7" id="KW-0999">Mitochondrion inner membrane</keyword>
<evidence type="ECO:0000256" key="8">
    <source>
        <dbReference type="SAM" id="SignalP"/>
    </source>
</evidence>
<dbReference type="Proteomes" id="UP001237642">
    <property type="component" value="Unassembled WGS sequence"/>
</dbReference>
<reference evidence="10" key="2">
    <citation type="submission" date="2023-05" db="EMBL/GenBank/DDBJ databases">
        <authorList>
            <person name="Schelkunov M.I."/>
        </authorList>
    </citation>
    <scope>NUCLEOTIDE SEQUENCE</scope>
    <source>
        <strain evidence="10">Hsosn_3</strain>
        <tissue evidence="10">Leaf</tissue>
    </source>
</reference>
<dbReference type="AlphaFoldDB" id="A0AAD8LZB7"/>
<dbReference type="Pfam" id="PF01145">
    <property type="entry name" value="Band_7"/>
    <property type="match status" value="1"/>
</dbReference>
<evidence type="ECO:0000256" key="2">
    <source>
        <dbReference type="ARBA" id="ARBA00009658"/>
    </source>
</evidence>
<dbReference type="GO" id="GO:0005743">
    <property type="term" value="C:mitochondrial inner membrane"/>
    <property type="evidence" value="ECO:0007669"/>
    <property type="project" value="UniProtKB-SubCell"/>
</dbReference>
<dbReference type="EMBL" id="JAUIZM010000012">
    <property type="protein sequence ID" value="KAK1353869.1"/>
    <property type="molecule type" value="Genomic_DNA"/>
</dbReference>
<comment type="caution">
    <text evidence="10">The sequence shown here is derived from an EMBL/GenBank/DDBJ whole genome shotgun (WGS) entry which is preliminary data.</text>
</comment>
<comment type="similarity">
    <text evidence="2 7">Belongs to the prohibitin family.</text>
</comment>